<comment type="function">
    <text evidence="1 9">Involved in lipopolysaccharide (LPS) biosynthesis. Catalyzes the transfer of 3-deoxy-D-manno-octulosonate (Kdo) residue(s) from CMP-Kdo to lipid IV(A), the tetraacyldisaccharide-1,4'-bisphosphate precursor of lipid A.</text>
</comment>
<dbReference type="AlphaFoldDB" id="A0A1G7GDD6"/>
<dbReference type="RefSeq" id="WP_139182395.1">
    <property type="nucleotide sequence ID" value="NZ_CP119563.1"/>
</dbReference>
<keyword evidence="5 9" id="KW-0808">Transferase</keyword>
<sequence>MILRLFMGLYRLLWLFGLPVVLLYLWRRGRRDPAYLQALPERFGFYRRALPQGALWVHAVSLGEMRSALALVRRMLDRGETVVLTHFTPAGRGESARAFGPEIAAGRVVVVWVPLDMGWCWRRFLRACRPRLGLTLEVEIWPAMITASRAAGVPLFAANAIYTQGRFARDSKGLRLRQRVIAQLAGAFVKSRLQAERFAATGLAEITITGELRFDQPMPPALPAAAERLRPLLAAGREVITIASCVEAEEALFTGVIAEITARARAENRPAPLFVHVPRAPERFDAVATGLTAAGLNVLRRSRTLGPDLAPLGPILPPDVVLGDSLGEMFFYLALADRVIVGGGFSPKGAHNVIEPLMLGKPVLTGPQVHTIEYPFAEAAAVGVAQSLPDRAALLAALAEPPRDNRAAIAAFLAEHAGASARTLAAADAALARLDLAARSRQNRGEVETARDKP</sequence>
<evidence type="ECO:0000256" key="1">
    <source>
        <dbReference type="ARBA" id="ARBA00003394"/>
    </source>
</evidence>
<accession>A0A1G7GDD6</accession>
<protein>
    <recommendedName>
        <fullName evidence="4 9">3-deoxy-D-manno-octulosonic acid transferase</fullName>
        <shortName evidence="9">Kdo transferase</shortName>
        <ecNumber evidence="3 9">2.4.99.12</ecNumber>
    </recommendedName>
    <alternativeName>
        <fullName evidence="6 9">Lipid IV(A) 3-deoxy-D-manno-octulosonic acid transferase</fullName>
    </alternativeName>
</protein>
<dbReference type="Proteomes" id="UP000183812">
    <property type="component" value="Unassembled WGS sequence"/>
</dbReference>
<dbReference type="GO" id="GO:0043842">
    <property type="term" value="F:Kdo transferase activity"/>
    <property type="evidence" value="ECO:0007669"/>
    <property type="project" value="UniProtKB-EC"/>
</dbReference>
<evidence type="ECO:0000256" key="8">
    <source>
        <dbReference type="PIRSR" id="PIRSR639901-1"/>
    </source>
</evidence>
<evidence type="ECO:0000313" key="12">
    <source>
        <dbReference type="Proteomes" id="UP000183812"/>
    </source>
</evidence>
<keyword evidence="9" id="KW-0472">Membrane</keyword>
<feature type="active site" description="Proton acceptor" evidence="8">
    <location>
        <position position="64"/>
    </location>
</feature>
<dbReference type="UniPathway" id="UPA00958"/>
<comment type="catalytic activity">
    <reaction evidence="7 9">
        <text>lipid IVA (E. coli) + CMP-3-deoxy-beta-D-manno-octulosonate = alpha-Kdo-(2-&gt;6)-lipid IVA (E. coli) + CMP + H(+)</text>
        <dbReference type="Rhea" id="RHEA:28066"/>
        <dbReference type="ChEBI" id="CHEBI:15378"/>
        <dbReference type="ChEBI" id="CHEBI:58603"/>
        <dbReference type="ChEBI" id="CHEBI:60364"/>
        <dbReference type="ChEBI" id="CHEBI:60377"/>
        <dbReference type="ChEBI" id="CHEBI:85987"/>
        <dbReference type="EC" id="2.4.99.12"/>
    </reaction>
</comment>
<feature type="transmembrane region" description="Helical" evidence="9">
    <location>
        <begin position="6"/>
        <end position="26"/>
    </location>
</feature>
<dbReference type="EC" id="2.4.99.12" evidence="3 9"/>
<evidence type="ECO:0000256" key="5">
    <source>
        <dbReference type="ARBA" id="ARBA00022679"/>
    </source>
</evidence>
<comment type="similarity">
    <text evidence="9">Belongs to the glycosyltransferase group 1 family.</text>
</comment>
<proteinExistence type="inferred from homology"/>
<keyword evidence="9" id="KW-0812">Transmembrane</keyword>
<reference evidence="11 12" key="1">
    <citation type="submission" date="2016-10" db="EMBL/GenBank/DDBJ databases">
        <authorList>
            <person name="de Groot N.N."/>
        </authorList>
    </citation>
    <scope>NUCLEOTIDE SEQUENCE [LARGE SCALE GENOMIC DNA]</scope>
    <source>
        <strain evidence="12">DSM 938 / 37b4</strain>
    </source>
</reference>
<evidence type="ECO:0000256" key="4">
    <source>
        <dbReference type="ARBA" id="ARBA00019077"/>
    </source>
</evidence>
<dbReference type="GO" id="GO:0009244">
    <property type="term" value="P:lipopolysaccharide core region biosynthetic process"/>
    <property type="evidence" value="ECO:0007669"/>
    <property type="project" value="UniProtKB-UniRule"/>
</dbReference>
<evidence type="ECO:0000256" key="6">
    <source>
        <dbReference type="ARBA" id="ARBA00031445"/>
    </source>
</evidence>
<keyword evidence="9" id="KW-1003">Cell membrane</keyword>
<dbReference type="Gene3D" id="3.40.50.2000">
    <property type="entry name" value="Glycogen Phosphorylase B"/>
    <property type="match status" value="1"/>
</dbReference>
<dbReference type="InterPro" id="IPR039901">
    <property type="entry name" value="Kdotransferase"/>
</dbReference>
<keyword evidence="9" id="KW-0448">Lipopolysaccharide biosynthesis</keyword>
<name>A0A1G7GDD6_RHOCA</name>
<evidence type="ECO:0000313" key="11">
    <source>
        <dbReference type="EMBL" id="SDE86019.1"/>
    </source>
</evidence>
<evidence type="ECO:0000256" key="2">
    <source>
        <dbReference type="ARBA" id="ARBA00004713"/>
    </source>
</evidence>
<dbReference type="GO" id="GO:0009245">
    <property type="term" value="P:lipid A biosynthetic process"/>
    <property type="evidence" value="ECO:0007669"/>
    <property type="project" value="TreeGrafter"/>
</dbReference>
<evidence type="ECO:0000259" key="10">
    <source>
        <dbReference type="Pfam" id="PF04413"/>
    </source>
</evidence>
<dbReference type="PANTHER" id="PTHR42755">
    <property type="entry name" value="3-DEOXY-MANNO-OCTULOSONATE CYTIDYLYLTRANSFERASE"/>
    <property type="match status" value="1"/>
</dbReference>
<dbReference type="OrthoDB" id="9789797at2"/>
<keyword evidence="9" id="KW-1133">Transmembrane helix</keyword>
<evidence type="ECO:0000256" key="9">
    <source>
        <dbReference type="RuleBase" id="RU365103"/>
    </source>
</evidence>
<evidence type="ECO:0000256" key="3">
    <source>
        <dbReference type="ARBA" id="ARBA00012621"/>
    </source>
</evidence>
<organism evidence="11 12">
    <name type="scientific">Rhodobacter capsulatus</name>
    <name type="common">Rhodopseudomonas capsulata</name>
    <dbReference type="NCBI Taxonomy" id="1061"/>
    <lineage>
        <taxon>Bacteria</taxon>
        <taxon>Pseudomonadati</taxon>
        <taxon>Pseudomonadota</taxon>
        <taxon>Alphaproteobacteria</taxon>
        <taxon>Rhodobacterales</taxon>
        <taxon>Rhodobacter group</taxon>
        <taxon>Rhodobacter</taxon>
    </lineage>
</organism>
<comment type="subcellular location">
    <subcellularLocation>
        <location evidence="9">Cell membrane</location>
    </subcellularLocation>
</comment>
<dbReference type="EMBL" id="FNAY01000004">
    <property type="protein sequence ID" value="SDE86019.1"/>
    <property type="molecule type" value="Genomic_DNA"/>
</dbReference>
<dbReference type="InterPro" id="IPR038107">
    <property type="entry name" value="Glycos_transf_N_sf"/>
</dbReference>
<gene>
    <name evidence="11" type="ORF">SAMN04244550_01219</name>
</gene>
<dbReference type="PANTHER" id="PTHR42755:SF1">
    <property type="entry name" value="3-DEOXY-D-MANNO-OCTULOSONIC ACID TRANSFERASE, MITOCHONDRIAL-RELATED"/>
    <property type="match status" value="1"/>
</dbReference>
<dbReference type="InterPro" id="IPR007507">
    <property type="entry name" value="Glycos_transf_N"/>
</dbReference>
<comment type="pathway">
    <text evidence="2 9">Bacterial outer membrane biogenesis; LPS core biosynthesis.</text>
</comment>
<dbReference type="Pfam" id="PF04413">
    <property type="entry name" value="Glycos_transf_N"/>
    <property type="match status" value="1"/>
</dbReference>
<dbReference type="GO" id="GO:0005886">
    <property type="term" value="C:plasma membrane"/>
    <property type="evidence" value="ECO:0007669"/>
    <property type="project" value="UniProtKB-SubCell"/>
</dbReference>
<feature type="domain" description="3-deoxy-D-manno-octulosonic-acid transferase N-terminal" evidence="10">
    <location>
        <begin position="38"/>
        <end position="216"/>
    </location>
</feature>
<dbReference type="Gene3D" id="3.40.50.11720">
    <property type="entry name" value="3-Deoxy-D-manno-octulosonic-acid transferase, N-terminal domain"/>
    <property type="match status" value="1"/>
</dbReference>
<evidence type="ECO:0000256" key="7">
    <source>
        <dbReference type="ARBA" id="ARBA00049183"/>
    </source>
</evidence>